<dbReference type="AlphaFoldDB" id="A0A074LNA0"/>
<dbReference type="Proteomes" id="UP000027821">
    <property type="component" value="Unassembled WGS sequence"/>
</dbReference>
<dbReference type="EMBL" id="JMIH01000011">
    <property type="protein sequence ID" value="KEO75402.1"/>
    <property type="molecule type" value="Genomic_DNA"/>
</dbReference>
<evidence type="ECO:0008006" key="3">
    <source>
        <dbReference type="Google" id="ProtNLM"/>
    </source>
</evidence>
<protein>
    <recommendedName>
        <fullName evidence="3">Glycosyl transferase</fullName>
    </recommendedName>
</protein>
<name>A0A074LNA0_9BACT</name>
<evidence type="ECO:0000313" key="1">
    <source>
        <dbReference type="EMBL" id="KEO75402.1"/>
    </source>
</evidence>
<dbReference type="OrthoDB" id="1417318at2"/>
<proteinExistence type="predicted"/>
<reference evidence="1 2" key="1">
    <citation type="submission" date="2014-04" db="EMBL/GenBank/DDBJ databases">
        <title>Characterization and application of a salt tolerant electro-active bacterium.</title>
        <authorList>
            <person name="Yang L."/>
            <person name="Wei S."/>
            <person name="Tay Q.X.M."/>
        </authorList>
    </citation>
    <scope>NUCLEOTIDE SEQUENCE [LARGE SCALE GENOMIC DNA]</scope>
    <source>
        <strain evidence="1 2">LY1</strain>
    </source>
</reference>
<sequence>MIKKMDRIDVYVINRVNRTDRKASIISEFLNKKELQMILVQAIENPIGAVGLWQTIYNIVGQANKENMDHVVICEDDHIFTHNYSAINLQKAVYNAIQLQADVLLGGISWFTNCYPVGKNLYWVEKFSGLQFAVIFKKFYSKILNTNFQLGDSADYKISSLSDKIYFIHPFISIQRDFGYSDVTAKNNSKDKVEKLFKDSSILVEATKEVKSFYKKKIEKQVKPLTFSNFDHISITTYIINSNDCTNVLSRIHSQFEGRTEFDIRMISLCEHNNPEKAYLITLKKIIQQATEEEEDVIIICDEDHLFTTSYSRSCLIRYIIEAHQLDTKILCGGIDDFETAIPITRDRFWIRTFKSSSFVVLYQSVFNLILRQQISDNHTIECFYRELTSNKMVMFPFISQREGFDGENSERKHNSNEFLSSRLTKIYQIAESSDKSLRS</sequence>
<keyword evidence="2" id="KW-1185">Reference proteome</keyword>
<evidence type="ECO:0000313" key="2">
    <source>
        <dbReference type="Proteomes" id="UP000027821"/>
    </source>
</evidence>
<comment type="caution">
    <text evidence="1">The sequence shown here is derived from an EMBL/GenBank/DDBJ whole genome shotgun (WGS) entry which is preliminary data.</text>
</comment>
<gene>
    <name evidence="1" type="ORF">EL17_00620</name>
</gene>
<organism evidence="1 2">
    <name type="scientific">Anditalea andensis</name>
    <dbReference type="NCBI Taxonomy" id="1048983"/>
    <lineage>
        <taxon>Bacteria</taxon>
        <taxon>Pseudomonadati</taxon>
        <taxon>Bacteroidota</taxon>
        <taxon>Cytophagia</taxon>
        <taxon>Cytophagales</taxon>
        <taxon>Cytophagaceae</taxon>
        <taxon>Anditalea</taxon>
    </lineage>
</organism>
<accession>A0A074LNA0</accession>
<dbReference type="eggNOG" id="COG3306">
    <property type="taxonomic scope" value="Bacteria"/>
</dbReference>